<dbReference type="PANTHER" id="PTHR19368:SF15">
    <property type="entry name" value="XLR_SYCP3_FAM9 DOMAIN-CONTAINING PROTEIN"/>
    <property type="match status" value="1"/>
</dbReference>
<evidence type="ECO:0000313" key="6">
    <source>
        <dbReference type="RefSeq" id="XP_013205953.2"/>
    </source>
</evidence>
<dbReference type="GeneID" id="102000435"/>
<evidence type="ECO:0000256" key="1">
    <source>
        <dbReference type="ARBA" id="ARBA00010283"/>
    </source>
</evidence>
<keyword evidence="2" id="KW-0175">Coiled coil</keyword>
<sequence length="281" mass="33937">MPLSRLRRRVRGYADRKVALLDNRRRLWRAMAIPCEERLVLFDFDDEEDDLNVSKNSLSEEKRPFFDKDEKKCPPVADTDGKKCPPAADKEKRSPPAAEEEEKCSLEEVDEDMGDEMHSVLDKLRDNITNSLLEKRRRTQMYSEDVSKQTNYKMKQAWKNKQQQMLKADNEHYQQFMDLFKQWELEKQNYEKQQKHLINILQQQKRMLRQCKIKQNQKMKLIMQMYTQYMQHMKDKDNNILTASFIELKEEMAEYQRKYMMETQQQEIANIRKSLQSILFS</sequence>
<dbReference type="InterPro" id="IPR051443">
    <property type="entry name" value="XLR/SYCP3"/>
</dbReference>
<evidence type="ECO:0000256" key="3">
    <source>
        <dbReference type="SAM" id="MobiDB-lite"/>
    </source>
</evidence>
<gene>
    <name evidence="6" type="primary">LOC102000435</name>
</gene>
<dbReference type="PANTHER" id="PTHR19368">
    <property type="entry name" value="XLR/SCP3/FAM9"/>
    <property type="match status" value="1"/>
</dbReference>
<reference evidence="6" key="1">
    <citation type="submission" date="2025-08" db="UniProtKB">
        <authorList>
            <consortium name="RefSeq"/>
        </authorList>
    </citation>
    <scope>IDENTIFICATION</scope>
</reference>
<protein>
    <submittedName>
        <fullName evidence="6">Synaptonemal complex protein 3-like</fullName>
    </submittedName>
</protein>
<organism evidence="5 6">
    <name type="scientific">Microtus ochrogaster</name>
    <name type="common">Prairie vole</name>
    <dbReference type="NCBI Taxonomy" id="79684"/>
    <lineage>
        <taxon>Eukaryota</taxon>
        <taxon>Metazoa</taxon>
        <taxon>Chordata</taxon>
        <taxon>Craniata</taxon>
        <taxon>Vertebrata</taxon>
        <taxon>Euteleostomi</taxon>
        <taxon>Mammalia</taxon>
        <taxon>Eutheria</taxon>
        <taxon>Euarchontoglires</taxon>
        <taxon>Glires</taxon>
        <taxon>Rodentia</taxon>
        <taxon>Myomorpha</taxon>
        <taxon>Muroidea</taxon>
        <taxon>Cricetidae</taxon>
        <taxon>Arvicolinae</taxon>
        <taxon>Microtus</taxon>
    </lineage>
</organism>
<accession>A0ABM1APQ0</accession>
<name>A0ABM1APQ0_MICOH</name>
<evidence type="ECO:0000259" key="4">
    <source>
        <dbReference type="Pfam" id="PF04803"/>
    </source>
</evidence>
<keyword evidence="5" id="KW-1185">Reference proteome</keyword>
<dbReference type="Proteomes" id="UP000694915">
    <property type="component" value="Chromosome X"/>
</dbReference>
<dbReference type="Pfam" id="PF04803">
    <property type="entry name" value="Cor1"/>
    <property type="match status" value="1"/>
</dbReference>
<feature type="compositionally biased region" description="Basic and acidic residues" evidence="3">
    <location>
        <begin position="58"/>
        <end position="94"/>
    </location>
</feature>
<feature type="coiled-coil region" evidence="2">
    <location>
        <begin position="238"/>
        <end position="265"/>
    </location>
</feature>
<evidence type="ECO:0000256" key="2">
    <source>
        <dbReference type="SAM" id="Coils"/>
    </source>
</evidence>
<evidence type="ECO:0000313" key="5">
    <source>
        <dbReference type="Proteomes" id="UP000694915"/>
    </source>
</evidence>
<dbReference type="RefSeq" id="XP_013205953.2">
    <property type="nucleotide sequence ID" value="XM_013350499.2"/>
</dbReference>
<dbReference type="InterPro" id="IPR006888">
    <property type="entry name" value="XLR/SYCP3/FAM9_dom"/>
</dbReference>
<proteinExistence type="inferred from homology"/>
<feature type="region of interest" description="Disordered" evidence="3">
    <location>
        <begin position="53"/>
        <end position="106"/>
    </location>
</feature>
<feature type="domain" description="XLR/SYCP3/FAM9" evidence="4">
    <location>
        <begin position="131"/>
        <end position="258"/>
    </location>
</feature>
<comment type="similarity">
    <text evidence="1">Belongs to the XLR/SYCP3 family.</text>
</comment>